<name>A0A191UIG5_9BURK</name>
<keyword evidence="2" id="KW-1185">Reference proteome</keyword>
<accession>A0A191UIG5</accession>
<dbReference type="EMBL" id="CP015922">
    <property type="protein sequence ID" value="ANJ00697.1"/>
    <property type="molecule type" value="Genomic_DNA"/>
</dbReference>
<gene>
    <name evidence="1" type="ORF">A8O14_03550</name>
</gene>
<dbReference type="Proteomes" id="UP000078463">
    <property type="component" value="Chromosome"/>
</dbReference>
<organism evidence="1 2">
    <name type="scientific">Polynucleobacter wuianus</name>
    <dbReference type="NCBI Taxonomy" id="1743168"/>
    <lineage>
        <taxon>Bacteria</taxon>
        <taxon>Pseudomonadati</taxon>
        <taxon>Pseudomonadota</taxon>
        <taxon>Betaproteobacteria</taxon>
        <taxon>Burkholderiales</taxon>
        <taxon>Burkholderiaceae</taxon>
        <taxon>Polynucleobacter</taxon>
    </lineage>
</organism>
<sequence>MQSIALLPLIQRPLKRLLTPILILAFLVAMPTVALAVLQDEIQVYDDEINAKGESSLELHINSTPRGLQTPTYPGEVMNNNGVRVTPELAYGLGHDLEAGLYISYVNYDNKFQYAATKVRMKWLPFREEKGDAFFAGANLELANVQPQFDESRYNAEARFIIGKHFDEWLFSFNPIIDMPLSQPYVHQSPYFSTATRLSREVIQDLALGVEYYSNLNQLGQPINYQNTQQLGFLMMYYDGKPISFQAGVGKGFSNSTDSLTLKAIFSIPLP</sequence>
<dbReference type="STRING" id="1743168.A8O14_03550"/>
<evidence type="ECO:0000313" key="2">
    <source>
        <dbReference type="Proteomes" id="UP000078463"/>
    </source>
</evidence>
<reference evidence="2" key="1">
    <citation type="submission" date="2016-05" db="EMBL/GenBank/DDBJ databases">
        <title>Polynucleobacter sp. QLW-P1FAT50C-4 genome.</title>
        <authorList>
            <person name="Hahn M.W."/>
        </authorList>
    </citation>
    <scope>NUCLEOTIDE SEQUENCE [LARGE SCALE GENOMIC DNA]</scope>
    <source>
        <strain evidence="2">QLW-P1FAT50C-4</strain>
    </source>
</reference>
<evidence type="ECO:0000313" key="1">
    <source>
        <dbReference type="EMBL" id="ANJ00697.1"/>
    </source>
</evidence>
<proteinExistence type="predicted"/>
<dbReference type="AlphaFoldDB" id="A0A191UIG5"/>
<protein>
    <submittedName>
        <fullName evidence="1">Uncharacterized protein</fullName>
    </submittedName>
</protein>
<dbReference type="KEGG" id="pwu:A8O14_03550"/>